<evidence type="ECO:0000313" key="11">
    <source>
        <dbReference type="Proteomes" id="UP000515152"/>
    </source>
</evidence>
<keyword evidence="6 8" id="KW-0472">Membrane</keyword>
<dbReference type="GeneID" id="105903768"/>
<dbReference type="OrthoDB" id="5797898at2759"/>
<dbReference type="PANTHER" id="PTHR14789">
    <property type="entry name" value="CHONDROLECTIN VARIANT CHODLFDELTAE"/>
    <property type="match status" value="1"/>
</dbReference>
<dbReference type="SMART" id="SM00034">
    <property type="entry name" value="CLECT"/>
    <property type="match status" value="1"/>
</dbReference>
<evidence type="ECO:0000256" key="2">
    <source>
        <dbReference type="ARBA" id="ARBA00022692"/>
    </source>
</evidence>
<evidence type="ECO:0000256" key="4">
    <source>
        <dbReference type="ARBA" id="ARBA00022734"/>
    </source>
</evidence>
<feature type="compositionally biased region" description="Basic and acidic residues" evidence="7">
    <location>
        <begin position="330"/>
        <end position="345"/>
    </location>
</feature>
<dbReference type="SUPFAM" id="SSF56436">
    <property type="entry name" value="C-type lectin-like"/>
    <property type="match status" value="1"/>
</dbReference>
<feature type="region of interest" description="Disordered" evidence="7">
    <location>
        <begin position="293"/>
        <end position="353"/>
    </location>
</feature>
<dbReference type="GO" id="GO:0005540">
    <property type="term" value="F:hyaluronic acid binding"/>
    <property type="evidence" value="ECO:0007669"/>
    <property type="project" value="TreeGrafter"/>
</dbReference>
<keyword evidence="11" id="KW-1185">Reference proteome</keyword>
<name>A0A6P3W1M9_CLUHA</name>
<accession>A0A6P3W1M9</accession>
<dbReference type="InterPro" id="IPR001304">
    <property type="entry name" value="C-type_lectin-like"/>
</dbReference>
<feature type="chain" id="PRO_5027604426" evidence="9">
    <location>
        <begin position="21"/>
        <end position="381"/>
    </location>
</feature>
<dbReference type="PROSITE" id="PS50041">
    <property type="entry name" value="C_TYPE_LECTIN_2"/>
    <property type="match status" value="1"/>
</dbReference>
<feature type="transmembrane region" description="Helical" evidence="8">
    <location>
        <begin position="229"/>
        <end position="250"/>
    </location>
</feature>
<feature type="signal peptide" evidence="9">
    <location>
        <begin position="1"/>
        <end position="20"/>
    </location>
</feature>
<keyword evidence="2 8" id="KW-0812">Transmembrane</keyword>
<proteinExistence type="predicted"/>
<dbReference type="GO" id="GO:0016020">
    <property type="term" value="C:membrane"/>
    <property type="evidence" value="ECO:0007669"/>
    <property type="project" value="UniProtKB-SubCell"/>
</dbReference>
<dbReference type="CTD" id="567867"/>
<reference evidence="12" key="1">
    <citation type="submission" date="2025-08" db="UniProtKB">
        <authorList>
            <consortium name="RefSeq"/>
        </authorList>
    </citation>
    <scope>IDENTIFICATION</scope>
</reference>
<dbReference type="PANTHER" id="PTHR14789:SF2">
    <property type="entry name" value="LAYILIN"/>
    <property type="match status" value="1"/>
</dbReference>
<comment type="subcellular location">
    <subcellularLocation>
        <location evidence="1">Membrane</location>
        <topology evidence="1">Single-pass type I membrane protein</topology>
    </subcellularLocation>
</comment>
<organism evidence="11 12">
    <name type="scientific">Clupea harengus</name>
    <name type="common">Atlantic herring</name>
    <dbReference type="NCBI Taxonomy" id="7950"/>
    <lineage>
        <taxon>Eukaryota</taxon>
        <taxon>Metazoa</taxon>
        <taxon>Chordata</taxon>
        <taxon>Craniata</taxon>
        <taxon>Vertebrata</taxon>
        <taxon>Euteleostomi</taxon>
        <taxon>Actinopterygii</taxon>
        <taxon>Neopterygii</taxon>
        <taxon>Teleostei</taxon>
        <taxon>Clupei</taxon>
        <taxon>Clupeiformes</taxon>
        <taxon>Clupeoidei</taxon>
        <taxon>Clupeidae</taxon>
        <taxon>Clupea</taxon>
    </lineage>
</organism>
<evidence type="ECO:0000256" key="7">
    <source>
        <dbReference type="SAM" id="MobiDB-lite"/>
    </source>
</evidence>
<sequence>MDFMTIFGAVFVVFWHTGSASKLFSGQRICRRGTERPCYRLAHVPDPRQRVSFEGAREACRGDGGELLSIETEDEQRLVERFLQDLAGDFWVGLRRSLRHREPGVSCSALYYWLDRSQATFRNWQWDEPSCGREMCVVLHHRPPSTPTQVGWVNYRWNDVSCTLKHNFICKYADEKKHDVIITPASPRHTEAPVISVTPKQRAVTGDDGDVRVGVSESSVSSTETTLNILLITIPVLLLVLLLVSGLFCYRLMANRRKEQTEPIYAKPGQWASVGSSDSGGILISQLQQGASLSTRRPHAQDTPSFDVSAAHGAPLSARSPHGLPGGRDVGQHEDYENVPSKEPRSVGPRSEGFVTNDIYETCRNSSTLEAGWVENDIYGY</sequence>
<gene>
    <name evidence="12" type="primary">laynb</name>
</gene>
<evidence type="ECO:0000256" key="1">
    <source>
        <dbReference type="ARBA" id="ARBA00004479"/>
    </source>
</evidence>
<keyword evidence="4" id="KW-0430">Lectin</keyword>
<evidence type="ECO:0000256" key="9">
    <source>
        <dbReference type="SAM" id="SignalP"/>
    </source>
</evidence>
<dbReference type="RefSeq" id="XP_012687016.2">
    <property type="nucleotide sequence ID" value="XM_012831562.3"/>
</dbReference>
<dbReference type="Pfam" id="PF00059">
    <property type="entry name" value="Lectin_C"/>
    <property type="match status" value="1"/>
</dbReference>
<dbReference type="InterPro" id="IPR051505">
    <property type="entry name" value="C-type_lectin_domain"/>
</dbReference>
<dbReference type="KEGG" id="char:105903768"/>
<protein>
    <submittedName>
        <fullName evidence="12">Chondrolectin</fullName>
    </submittedName>
</protein>
<keyword evidence="3 9" id="KW-0732">Signal</keyword>
<evidence type="ECO:0000256" key="3">
    <source>
        <dbReference type="ARBA" id="ARBA00022729"/>
    </source>
</evidence>
<dbReference type="Proteomes" id="UP000515152">
    <property type="component" value="Chromosome 17"/>
</dbReference>
<evidence type="ECO:0000256" key="5">
    <source>
        <dbReference type="ARBA" id="ARBA00022989"/>
    </source>
</evidence>
<evidence type="ECO:0000313" key="12">
    <source>
        <dbReference type="RefSeq" id="XP_012687016.2"/>
    </source>
</evidence>
<dbReference type="InterPro" id="IPR016186">
    <property type="entry name" value="C-type_lectin-like/link_sf"/>
</dbReference>
<evidence type="ECO:0000259" key="10">
    <source>
        <dbReference type="PROSITE" id="PS50041"/>
    </source>
</evidence>
<dbReference type="Gene3D" id="3.10.100.10">
    <property type="entry name" value="Mannose-Binding Protein A, subunit A"/>
    <property type="match status" value="1"/>
</dbReference>
<evidence type="ECO:0000256" key="6">
    <source>
        <dbReference type="ARBA" id="ARBA00023136"/>
    </source>
</evidence>
<keyword evidence="5 8" id="KW-1133">Transmembrane helix</keyword>
<dbReference type="AlphaFoldDB" id="A0A6P3W1M9"/>
<feature type="domain" description="C-type lectin" evidence="10">
    <location>
        <begin position="34"/>
        <end position="171"/>
    </location>
</feature>
<dbReference type="GO" id="GO:0030246">
    <property type="term" value="F:carbohydrate binding"/>
    <property type="evidence" value="ECO:0007669"/>
    <property type="project" value="UniProtKB-KW"/>
</dbReference>
<evidence type="ECO:0000256" key="8">
    <source>
        <dbReference type="SAM" id="Phobius"/>
    </source>
</evidence>
<dbReference type="InterPro" id="IPR016187">
    <property type="entry name" value="CTDL_fold"/>
</dbReference>